<evidence type="ECO:0000313" key="1">
    <source>
        <dbReference type="EMBL" id="QHU35033.1"/>
    </source>
</evidence>
<protein>
    <submittedName>
        <fullName evidence="1">Uncharacterized protein</fullName>
    </submittedName>
</protein>
<name>A0A6C0LXJ4_9ZZZZ</name>
<organism evidence="1">
    <name type="scientific">viral metagenome</name>
    <dbReference type="NCBI Taxonomy" id="1070528"/>
    <lineage>
        <taxon>unclassified sequences</taxon>
        <taxon>metagenomes</taxon>
        <taxon>organismal metagenomes</taxon>
    </lineage>
</organism>
<proteinExistence type="predicted"/>
<reference evidence="1" key="1">
    <citation type="journal article" date="2020" name="Nature">
        <title>Giant virus diversity and host interactions through global metagenomics.</title>
        <authorList>
            <person name="Schulz F."/>
            <person name="Roux S."/>
            <person name="Paez-Espino D."/>
            <person name="Jungbluth S."/>
            <person name="Walsh D.A."/>
            <person name="Denef V.J."/>
            <person name="McMahon K.D."/>
            <person name="Konstantinidis K.T."/>
            <person name="Eloe-Fadrosh E.A."/>
            <person name="Kyrpides N.C."/>
            <person name="Woyke T."/>
        </authorList>
    </citation>
    <scope>NUCLEOTIDE SEQUENCE</scope>
    <source>
        <strain evidence="1">GVMAG-S-1017745-26</strain>
    </source>
</reference>
<sequence length="127" mass="14518">MSNKYPNSFYLNCVGNIPCDRSSNCIHENSKMKKEIIENKKIHLLREKIYPRGNINLSSKCNNIKKSICEGYDNPSKIIGNNIDFELTNSHSWSNTRSYGNIVIATNDTCNNIHGKVKPFTLTKHKL</sequence>
<accession>A0A6C0LXJ4</accession>
<dbReference type="EMBL" id="MN740583">
    <property type="protein sequence ID" value="QHU35033.1"/>
    <property type="molecule type" value="Genomic_DNA"/>
</dbReference>
<dbReference type="AlphaFoldDB" id="A0A6C0LXJ4"/>